<evidence type="ECO:0000256" key="1">
    <source>
        <dbReference type="SAM" id="Phobius"/>
    </source>
</evidence>
<dbReference type="Proteomes" id="UP000030982">
    <property type="component" value="Unassembled WGS sequence"/>
</dbReference>
<dbReference type="AlphaFoldDB" id="A0A0B2AKW4"/>
<evidence type="ECO:0000313" key="3">
    <source>
        <dbReference type="Proteomes" id="UP000030982"/>
    </source>
</evidence>
<comment type="caution">
    <text evidence="2">The sequence shown here is derived from an EMBL/GenBank/DDBJ whole genome shotgun (WGS) entry which is preliminary data.</text>
</comment>
<keyword evidence="3" id="KW-1185">Reference proteome</keyword>
<reference evidence="2 3" key="1">
    <citation type="submission" date="2014-09" db="EMBL/GenBank/DDBJ databases">
        <title>Genome sequence of Sinomonas sp. MUSC 117.</title>
        <authorList>
            <person name="Lee L.-H."/>
        </authorList>
    </citation>
    <scope>NUCLEOTIDE SEQUENCE [LARGE SCALE GENOMIC DNA]</scope>
    <source>
        <strain evidence="2 3">MUSC 117</strain>
    </source>
</reference>
<dbReference type="STRING" id="1338436.LK10_12655"/>
<organism evidence="2 3">
    <name type="scientific">Sinomonas humi</name>
    <dbReference type="NCBI Taxonomy" id="1338436"/>
    <lineage>
        <taxon>Bacteria</taxon>
        <taxon>Bacillati</taxon>
        <taxon>Actinomycetota</taxon>
        <taxon>Actinomycetes</taxon>
        <taxon>Micrococcales</taxon>
        <taxon>Micrococcaceae</taxon>
        <taxon>Sinomonas</taxon>
    </lineage>
</organism>
<dbReference type="OrthoDB" id="5077119at2"/>
<protein>
    <submittedName>
        <fullName evidence="2">Uncharacterized protein</fullName>
    </submittedName>
</protein>
<proteinExistence type="predicted"/>
<dbReference type="EMBL" id="JTDL01000123">
    <property type="protein sequence ID" value="KHL02441.1"/>
    <property type="molecule type" value="Genomic_DNA"/>
</dbReference>
<feature type="transmembrane region" description="Helical" evidence="1">
    <location>
        <begin position="20"/>
        <end position="41"/>
    </location>
</feature>
<dbReference type="RefSeq" id="WP_043124170.1">
    <property type="nucleotide sequence ID" value="NZ_JTDL01000123.1"/>
</dbReference>
<gene>
    <name evidence="2" type="ORF">LK10_12655</name>
</gene>
<keyword evidence="1" id="KW-1133">Transmembrane helix</keyword>
<sequence length="67" mass="7588">MVPLGVLLPQSILATNTFNVLMTFVAINTLLYVALSILKALPRLRVSLFPRRYRRSETRSIYPDGPL</sequence>
<keyword evidence="1" id="KW-0812">Transmembrane</keyword>
<accession>A0A0B2AKW4</accession>
<evidence type="ECO:0000313" key="2">
    <source>
        <dbReference type="EMBL" id="KHL02441.1"/>
    </source>
</evidence>
<name>A0A0B2AKW4_9MICC</name>
<keyword evidence="1" id="KW-0472">Membrane</keyword>